<protein>
    <submittedName>
        <fullName evidence="7">ABC transporter ATP-binding protein</fullName>
    </submittedName>
</protein>
<keyword evidence="5" id="KW-0046">Antibiotic resistance</keyword>
<dbReference type="InterPro" id="IPR027417">
    <property type="entry name" value="P-loop_NTPase"/>
</dbReference>
<dbReference type="PANTHER" id="PTHR42711:SF17">
    <property type="entry name" value="ABC TRANSPORTER ATP-BINDING PROTEIN"/>
    <property type="match status" value="1"/>
</dbReference>
<dbReference type="GO" id="GO:0005524">
    <property type="term" value="F:ATP binding"/>
    <property type="evidence" value="ECO:0007669"/>
    <property type="project" value="UniProtKB-KW"/>
</dbReference>
<sequence>MDNSTSPAVEFRGVSKRYGATRALSRAGFTVARGETVALLGHNGAGKSTAVDLMLGLRRPDEGDIKILGMSPGQAVASGRVGALLQSGGLPDGATVRDVVRLACGLYGGRRPVSETLSLAGLADLAGRQAGELSGGQSQRLKFAVAIAGRPELLFLDEPTVALDVEARRGFWSVVRGAADQGASVVFATHYLDEADMFADRVVVLSRGSVVADGGPSTVKALAGGRTVRCVLDAPDPRRLLALPGVQDVQIHGNEVILRTGDADQTVGALYTSIGGVRDLQVTGAGLEEALIALSSGKTA</sequence>
<keyword evidence="8" id="KW-1185">Reference proteome</keyword>
<evidence type="ECO:0000313" key="8">
    <source>
        <dbReference type="Proteomes" id="UP000605992"/>
    </source>
</evidence>
<dbReference type="GO" id="GO:0016887">
    <property type="term" value="F:ATP hydrolysis activity"/>
    <property type="evidence" value="ECO:0007669"/>
    <property type="project" value="InterPro"/>
</dbReference>
<keyword evidence="2" id="KW-0813">Transport</keyword>
<dbReference type="EMBL" id="BOOR01000010">
    <property type="protein sequence ID" value="GII53509.1"/>
    <property type="molecule type" value="Genomic_DNA"/>
</dbReference>
<dbReference type="PROSITE" id="PS50893">
    <property type="entry name" value="ABC_TRANSPORTER_2"/>
    <property type="match status" value="1"/>
</dbReference>
<gene>
    <name evidence="7" type="ORF">Pth03_18980</name>
</gene>
<dbReference type="PANTHER" id="PTHR42711">
    <property type="entry name" value="ABC TRANSPORTER ATP-BINDING PROTEIN"/>
    <property type="match status" value="1"/>
</dbReference>
<dbReference type="SMART" id="SM00382">
    <property type="entry name" value="AAA"/>
    <property type="match status" value="1"/>
</dbReference>
<comment type="caution">
    <text evidence="7">The sequence shown here is derived from an EMBL/GenBank/DDBJ whole genome shotgun (WGS) entry which is preliminary data.</text>
</comment>
<dbReference type="PROSITE" id="PS00211">
    <property type="entry name" value="ABC_TRANSPORTER_1"/>
    <property type="match status" value="1"/>
</dbReference>
<reference evidence="7" key="1">
    <citation type="submission" date="2021-01" db="EMBL/GenBank/DDBJ databases">
        <title>Whole genome shotgun sequence of Planotetraspora thailandica NBRC 104271.</title>
        <authorList>
            <person name="Komaki H."/>
            <person name="Tamura T."/>
        </authorList>
    </citation>
    <scope>NUCLEOTIDE SEQUENCE</scope>
    <source>
        <strain evidence="7">NBRC 104271</strain>
    </source>
</reference>
<keyword evidence="3" id="KW-0547">Nucleotide-binding</keyword>
<evidence type="ECO:0000256" key="1">
    <source>
        <dbReference type="ARBA" id="ARBA00004202"/>
    </source>
</evidence>
<evidence type="ECO:0000256" key="3">
    <source>
        <dbReference type="ARBA" id="ARBA00022741"/>
    </source>
</evidence>
<evidence type="ECO:0000256" key="4">
    <source>
        <dbReference type="ARBA" id="ARBA00022840"/>
    </source>
</evidence>
<dbReference type="GO" id="GO:0046677">
    <property type="term" value="P:response to antibiotic"/>
    <property type="evidence" value="ECO:0007669"/>
    <property type="project" value="UniProtKB-KW"/>
</dbReference>
<dbReference type="RefSeq" id="WP_203943772.1">
    <property type="nucleotide sequence ID" value="NZ_BOOR01000010.1"/>
</dbReference>
<evidence type="ECO:0000313" key="7">
    <source>
        <dbReference type="EMBL" id="GII53509.1"/>
    </source>
</evidence>
<comment type="subcellular location">
    <subcellularLocation>
        <location evidence="1">Cell membrane</location>
        <topology evidence="1">Peripheral membrane protein</topology>
    </subcellularLocation>
</comment>
<dbReference type="GO" id="GO:0005886">
    <property type="term" value="C:plasma membrane"/>
    <property type="evidence" value="ECO:0007669"/>
    <property type="project" value="UniProtKB-SubCell"/>
</dbReference>
<evidence type="ECO:0000256" key="5">
    <source>
        <dbReference type="ARBA" id="ARBA00023251"/>
    </source>
</evidence>
<proteinExistence type="predicted"/>
<dbReference type="Proteomes" id="UP000605992">
    <property type="component" value="Unassembled WGS sequence"/>
</dbReference>
<feature type="domain" description="ABC transporter" evidence="6">
    <location>
        <begin position="9"/>
        <end position="232"/>
    </location>
</feature>
<dbReference type="InterPro" id="IPR003439">
    <property type="entry name" value="ABC_transporter-like_ATP-bd"/>
</dbReference>
<dbReference type="Gene3D" id="3.40.50.300">
    <property type="entry name" value="P-loop containing nucleotide triphosphate hydrolases"/>
    <property type="match status" value="1"/>
</dbReference>
<dbReference type="Pfam" id="PF00005">
    <property type="entry name" value="ABC_tran"/>
    <property type="match status" value="1"/>
</dbReference>
<dbReference type="InterPro" id="IPR003593">
    <property type="entry name" value="AAA+_ATPase"/>
</dbReference>
<dbReference type="AlphaFoldDB" id="A0A8J3XUQ5"/>
<dbReference type="SUPFAM" id="SSF52540">
    <property type="entry name" value="P-loop containing nucleoside triphosphate hydrolases"/>
    <property type="match status" value="1"/>
</dbReference>
<organism evidence="7 8">
    <name type="scientific">Planotetraspora thailandica</name>
    <dbReference type="NCBI Taxonomy" id="487172"/>
    <lineage>
        <taxon>Bacteria</taxon>
        <taxon>Bacillati</taxon>
        <taxon>Actinomycetota</taxon>
        <taxon>Actinomycetes</taxon>
        <taxon>Streptosporangiales</taxon>
        <taxon>Streptosporangiaceae</taxon>
        <taxon>Planotetraspora</taxon>
    </lineage>
</organism>
<accession>A0A8J3XUQ5</accession>
<keyword evidence="4 7" id="KW-0067">ATP-binding</keyword>
<dbReference type="CDD" id="cd03230">
    <property type="entry name" value="ABC_DR_subfamily_A"/>
    <property type="match status" value="1"/>
</dbReference>
<name>A0A8J3XUQ5_9ACTN</name>
<dbReference type="InterPro" id="IPR050763">
    <property type="entry name" value="ABC_transporter_ATP-binding"/>
</dbReference>
<dbReference type="InterPro" id="IPR017871">
    <property type="entry name" value="ABC_transporter-like_CS"/>
</dbReference>
<evidence type="ECO:0000256" key="2">
    <source>
        <dbReference type="ARBA" id="ARBA00022448"/>
    </source>
</evidence>
<evidence type="ECO:0000259" key="6">
    <source>
        <dbReference type="PROSITE" id="PS50893"/>
    </source>
</evidence>